<dbReference type="Proteomes" id="UP001374599">
    <property type="component" value="Unassembled WGS sequence"/>
</dbReference>
<gene>
    <name evidence="1" type="primary">hemW</name>
    <name evidence="1" type="ORF">AN2V17_32430</name>
</gene>
<accession>A0ACB5UMK5</accession>
<dbReference type="EMBL" id="BTPU01000059">
    <property type="protein sequence ID" value="GMQ64006.1"/>
    <property type="molecule type" value="Genomic_DNA"/>
</dbReference>
<proteinExistence type="predicted"/>
<organism evidence="1 2">
    <name type="scientific">Vallitalea maricola</name>
    <dbReference type="NCBI Taxonomy" id="3074433"/>
    <lineage>
        <taxon>Bacteria</taxon>
        <taxon>Bacillati</taxon>
        <taxon>Bacillota</taxon>
        <taxon>Clostridia</taxon>
        <taxon>Lachnospirales</taxon>
        <taxon>Vallitaleaceae</taxon>
        <taxon>Vallitalea</taxon>
    </lineage>
</organism>
<comment type="caution">
    <text evidence="1">The sequence shown here is derived from an EMBL/GenBank/DDBJ whole genome shotgun (WGS) entry which is preliminary data.</text>
</comment>
<protein>
    <submittedName>
        <fullName evidence="1">Radical SAM family heme chaperone HemW</fullName>
    </submittedName>
</protein>
<sequence length="379" mass="44418">MKNISLYIHIPFCKSKCNYCDFLSFDNKDSVMKEYVNALINEIKSYSELTKEYNMKSIFIGGGTPSILPCSDIERIFDTLKSYYNIDRDAEITIEANPGTLDEEKIEVLLSSGVNRISMGLQSCNNKLLKKLGRIHTWDEFLLNYDLIRNNGFENINIDLMFALPNQTISDIENDLKKIINLRPEHISYYSLIIEEGTKFSRLYDDNKLVLPAEDVERHMYWLIHDTLQNNGYKHYEISNYALDNRECYHNKIYWKEEEYIGIGLGASSYFEGFRYKNINNLLNYIDINGDISKLKECTEKISKKTSIEEYMFLGLRLLEGIDKIDFYNRWGHEIEYYYKDAIQELIEKGLIMENGSRLKLTKKGVDVSNFALSMFLFD</sequence>
<evidence type="ECO:0000313" key="1">
    <source>
        <dbReference type="EMBL" id="GMQ64006.1"/>
    </source>
</evidence>
<reference evidence="1" key="1">
    <citation type="submission" date="2023-09" db="EMBL/GenBank/DDBJ databases">
        <title>Vallitalea sediminicola and Vallitalea maricola sp. nov., anaerobic bacteria isolated from marine sediment.</title>
        <authorList>
            <person name="Hirano S."/>
            <person name="Maeda A."/>
            <person name="Terahara T."/>
            <person name="Mori K."/>
            <person name="Hamada M."/>
            <person name="Matsumoto R."/>
            <person name="Kobayashi T."/>
        </authorList>
    </citation>
    <scope>NUCLEOTIDE SEQUENCE</scope>
    <source>
        <strain evidence="1">AN17-2</strain>
    </source>
</reference>
<name>A0ACB5UMK5_9FIRM</name>
<keyword evidence="2" id="KW-1185">Reference proteome</keyword>
<evidence type="ECO:0000313" key="2">
    <source>
        <dbReference type="Proteomes" id="UP001374599"/>
    </source>
</evidence>